<reference evidence="2" key="1">
    <citation type="journal article" date="2019" name="Int. J. Syst. Evol. Microbiol.">
        <title>The Global Catalogue of Microorganisms (GCM) 10K type strain sequencing project: providing services to taxonomists for standard genome sequencing and annotation.</title>
        <authorList>
            <consortium name="The Broad Institute Genomics Platform"/>
            <consortium name="The Broad Institute Genome Sequencing Center for Infectious Disease"/>
            <person name="Wu L."/>
            <person name="Ma J."/>
        </authorList>
    </citation>
    <scope>NUCLEOTIDE SEQUENCE [LARGE SCALE GENOMIC DNA]</scope>
    <source>
        <strain evidence="2">KCTC 52344</strain>
    </source>
</reference>
<organism evidence="1 2">
    <name type="scientific">Emticicia soli</name>
    <dbReference type="NCBI Taxonomy" id="2027878"/>
    <lineage>
        <taxon>Bacteria</taxon>
        <taxon>Pseudomonadati</taxon>
        <taxon>Bacteroidota</taxon>
        <taxon>Cytophagia</taxon>
        <taxon>Cytophagales</taxon>
        <taxon>Leadbetterellaceae</taxon>
        <taxon>Emticicia</taxon>
    </lineage>
</organism>
<dbReference type="Gene3D" id="3.40.50.12580">
    <property type="match status" value="1"/>
</dbReference>
<dbReference type="Proteomes" id="UP001597510">
    <property type="component" value="Unassembled WGS sequence"/>
</dbReference>
<keyword evidence="2" id="KW-1185">Reference proteome</keyword>
<accession>A0ABW5J6N5</accession>
<dbReference type="EMBL" id="JBHULC010000004">
    <property type="protein sequence ID" value="MFD2520280.1"/>
    <property type="molecule type" value="Genomic_DNA"/>
</dbReference>
<dbReference type="InterPro" id="IPR043148">
    <property type="entry name" value="TagF_C"/>
</dbReference>
<name>A0ABW5J6N5_9BACT</name>
<dbReference type="RefSeq" id="WP_340235693.1">
    <property type="nucleotide sequence ID" value="NZ_JBBEWC010000004.1"/>
</dbReference>
<evidence type="ECO:0008006" key="3">
    <source>
        <dbReference type="Google" id="ProtNLM"/>
    </source>
</evidence>
<protein>
    <recommendedName>
        <fullName evidence="3">Capsule polysaccharide biosynthesis protein</fullName>
    </recommendedName>
</protein>
<comment type="caution">
    <text evidence="1">The sequence shown here is derived from an EMBL/GenBank/DDBJ whole genome shotgun (WGS) entry which is preliminary data.</text>
</comment>
<evidence type="ECO:0000313" key="1">
    <source>
        <dbReference type="EMBL" id="MFD2520280.1"/>
    </source>
</evidence>
<gene>
    <name evidence="1" type="ORF">ACFSR2_05245</name>
</gene>
<evidence type="ECO:0000313" key="2">
    <source>
        <dbReference type="Proteomes" id="UP001597510"/>
    </source>
</evidence>
<dbReference type="SUPFAM" id="SSF53756">
    <property type="entry name" value="UDP-Glycosyltransferase/glycogen phosphorylase"/>
    <property type="match status" value="1"/>
</dbReference>
<sequence length="451" mass="52741">MKNICFISNFYFTYLWHDVSKVLQTKGFRVFWIVSNKSYHNFLIQAGVKEENILYINRGYISKPNQPVDDFQINELIYGDRVLRLEKVDAVNYLTNIQKPIYDFLLKNSVSTVLGELTWAHELLINRITRKRTELKCRFICPAVTRIPNKRFVFFKDDRQSEILEIDNNETINLESIFKVEKPAYLKNNDLILNKKRSLKSRFNKALRFLTGKDFDPNDPGLIRSGWNRFKIRSSEELNKETYRAFIRPISLSTFNDEHPYILYTLHKQPEASIDVVGRYYEDQKQTILNFWRILPPNWKLVVKEHSNAIGDRDVKFYKELTQFPNIILANANLDSYELIKKSKLVVSISGTIAYESALMGYPSIVLSPVFFRRLNYCKHISLSEIENITNIEDLISEIKNSEDNRLEFCKYIMKNSFNGTISDPNATPHVLEQENVNNLANAIEIAVKSA</sequence>
<proteinExistence type="predicted"/>